<name>E2C2G7_HARSA</name>
<reference evidence="7 8" key="1">
    <citation type="journal article" date="2010" name="Science">
        <title>Genomic comparison of the ants Camponotus floridanus and Harpegnathos saltator.</title>
        <authorList>
            <person name="Bonasio R."/>
            <person name="Zhang G."/>
            <person name="Ye C."/>
            <person name="Mutti N.S."/>
            <person name="Fang X."/>
            <person name="Qin N."/>
            <person name="Donahue G."/>
            <person name="Yang P."/>
            <person name="Li Q."/>
            <person name="Li C."/>
            <person name="Zhang P."/>
            <person name="Huang Z."/>
            <person name="Berger S.L."/>
            <person name="Reinberg D."/>
            <person name="Wang J."/>
            <person name="Liebig J."/>
        </authorList>
    </citation>
    <scope>NUCLEOTIDE SEQUENCE [LARGE SCALE GENOMIC DNA]</scope>
    <source>
        <strain evidence="7 8">R22 G/1</strain>
    </source>
</reference>
<sequence length="302" mass="33773">MNTSVTGIKYNNVYITPGHIEFAEALEGVSYRRCITVKNIGSRSTFIRIRQPNSIAFRVETSRNDTQLSPGLSLTACVTYTFKRPSLSHAIIPIEIDGKFLDYRVVCTLAVEGISIEPKSVDFGIIDVGYKSGLRSITIRNKGGKRTRFSIDLGKNDLDISVKPLRGTVKPSGEVNLRVELVGAQEGVFHSEFWIKSVPNIRVPIKVNVIAPRLVVYHPNTAGCFTLVDFSPTIENTSRYDTFVLRNLSSRAISYVVLGEMDSEVKCIRDIDLEQYPAHSVFKIRPIEGRLDPFQGVIFEIE</sequence>
<dbReference type="PROSITE" id="PS50202">
    <property type="entry name" value="MSP"/>
    <property type="match status" value="1"/>
</dbReference>
<dbReference type="AlphaFoldDB" id="E2C2G7"/>
<keyword evidence="4" id="KW-0969">Cilium</keyword>
<keyword evidence="8" id="KW-1185">Reference proteome</keyword>
<evidence type="ECO:0000256" key="1">
    <source>
        <dbReference type="ARBA" id="ARBA00004138"/>
    </source>
</evidence>
<keyword evidence="5" id="KW-0966">Cell projection</keyword>
<evidence type="ECO:0000256" key="2">
    <source>
        <dbReference type="ARBA" id="ARBA00004496"/>
    </source>
</evidence>
<dbReference type="InterPro" id="IPR013783">
    <property type="entry name" value="Ig-like_fold"/>
</dbReference>
<accession>E2C2G7</accession>
<dbReference type="OMA" id="CEVEGHY"/>
<dbReference type="Gene3D" id="2.60.40.10">
    <property type="entry name" value="Immunoglobulins"/>
    <property type="match status" value="2"/>
</dbReference>
<evidence type="ECO:0000256" key="5">
    <source>
        <dbReference type="ARBA" id="ARBA00023273"/>
    </source>
</evidence>
<evidence type="ECO:0000256" key="3">
    <source>
        <dbReference type="ARBA" id="ARBA00022490"/>
    </source>
</evidence>
<dbReference type="Pfam" id="PF22544">
    <property type="entry name" value="HYDIN_VesB_CFA65-like_Ig"/>
    <property type="match status" value="1"/>
</dbReference>
<proteinExistence type="predicted"/>
<evidence type="ECO:0000313" key="7">
    <source>
        <dbReference type="EMBL" id="EFN77823.1"/>
    </source>
</evidence>
<evidence type="ECO:0000256" key="4">
    <source>
        <dbReference type="ARBA" id="ARBA00023069"/>
    </source>
</evidence>
<protein>
    <submittedName>
        <fullName evidence="7">Uncharacterized protein CXorf22</fullName>
    </submittedName>
</protein>
<dbReference type="STRING" id="610380.E2C2G7"/>
<feature type="domain" description="MSP" evidence="6">
    <location>
        <begin position="214"/>
        <end position="302"/>
    </location>
</feature>
<evidence type="ECO:0000313" key="8">
    <source>
        <dbReference type="Proteomes" id="UP000008237"/>
    </source>
</evidence>
<dbReference type="PANTHER" id="PTHR45912">
    <property type="entry name" value="CILIA- AND FLAGELLA-ASSOCIATED PROTEIN 47"/>
    <property type="match status" value="1"/>
</dbReference>
<dbReference type="InterPro" id="IPR053879">
    <property type="entry name" value="HYDIN_VesB_CFA65-like_Ig"/>
</dbReference>
<dbReference type="InParanoid" id="E2C2G7"/>
<dbReference type="EMBL" id="GL452135">
    <property type="protein sequence ID" value="EFN77823.1"/>
    <property type="molecule type" value="Genomic_DNA"/>
</dbReference>
<comment type="subcellular location">
    <subcellularLocation>
        <location evidence="1">Cell projection</location>
        <location evidence="1">Cilium</location>
    </subcellularLocation>
    <subcellularLocation>
        <location evidence="2">Cytoplasm</location>
    </subcellularLocation>
</comment>
<organism evidence="8">
    <name type="scientific">Harpegnathos saltator</name>
    <name type="common">Jerdon's jumping ant</name>
    <dbReference type="NCBI Taxonomy" id="610380"/>
    <lineage>
        <taxon>Eukaryota</taxon>
        <taxon>Metazoa</taxon>
        <taxon>Ecdysozoa</taxon>
        <taxon>Arthropoda</taxon>
        <taxon>Hexapoda</taxon>
        <taxon>Insecta</taxon>
        <taxon>Pterygota</taxon>
        <taxon>Neoptera</taxon>
        <taxon>Endopterygota</taxon>
        <taxon>Hymenoptera</taxon>
        <taxon>Apocrita</taxon>
        <taxon>Aculeata</taxon>
        <taxon>Formicoidea</taxon>
        <taxon>Formicidae</taxon>
        <taxon>Ponerinae</taxon>
        <taxon>Ponerini</taxon>
        <taxon>Harpegnathos</taxon>
    </lineage>
</organism>
<dbReference type="Proteomes" id="UP000008237">
    <property type="component" value="Unassembled WGS sequence"/>
</dbReference>
<dbReference type="GO" id="GO:0005737">
    <property type="term" value="C:cytoplasm"/>
    <property type="evidence" value="ECO:0007669"/>
    <property type="project" value="UniProtKB-SubCell"/>
</dbReference>
<dbReference type="PANTHER" id="PTHR45912:SF3">
    <property type="entry name" value="CILIA- AND FLAGELLA-ASSOCIATED PROTEIN 47"/>
    <property type="match status" value="1"/>
</dbReference>
<keyword evidence="3" id="KW-0963">Cytoplasm</keyword>
<evidence type="ECO:0000259" key="6">
    <source>
        <dbReference type="PROSITE" id="PS50202"/>
    </source>
</evidence>
<dbReference type="InterPro" id="IPR000535">
    <property type="entry name" value="MSP_dom"/>
</dbReference>
<dbReference type="GO" id="GO:0060271">
    <property type="term" value="P:cilium assembly"/>
    <property type="evidence" value="ECO:0007669"/>
    <property type="project" value="TreeGrafter"/>
</dbReference>
<gene>
    <name evidence="7" type="ORF">EAI_11729</name>
</gene>
<dbReference type="GO" id="GO:0005929">
    <property type="term" value="C:cilium"/>
    <property type="evidence" value="ECO:0007669"/>
    <property type="project" value="UniProtKB-SubCell"/>
</dbReference>